<keyword evidence="2" id="KW-1185">Reference proteome</keyword>
<dbReference type="Proteomes" id="UP000801492">
    <property type="component" value="Unassembled WGS sequence"/>
</dbReference>
<accession>A0A8K0DDB8</accession>
<dbReference type="AlphaFoldDB" id="A0A8K0DDB8"/>
<dbReference type="EMBL" id="VTPC01000867">
    <property type="protein sequence ID" value="KAF2904073.1"/>
    <property type="molecule type" value="Genomic_DNA"/>
</dbReference>
<proteinExistence type="predicted"/>
<reference evidence="1" key="1">
    <citation type="submission" date="2019-08" db="EMBL/GenBank/DDBJ databases">
        <title>The genome of the North American firefly Photinus pyralis.</title>
        <authorList>
            <consortium name="Photinus pyralis genome working group"/>
            <person name="Fallon T.R."/>
            <person name="Sander Lower S.E."/>
            <person name="Weng J.-K."/>
        </authorList>
    </citation>
    <scope>NUCLEOTIDE SEQUENCE</scope>
    <source>
        <strain evidence="1">TRF0915ILg1</strain>
        <tissue evidence="1">Whole body</tissue>
    </source>
</reference>
<gene>
    <name evidence="1" type="ORF">ILUMI_02107</name>
</gene>
<dbReference type="OrthoDB" id="8195427at2759"/>
<protein>
    <submittedName>
        <fullName evidence="1">Uncharacterized protein</fullName>
    </submittedName>
</protein>
<dbReference type="Pfam" id="PF14223">
    <property type="entry name" value="Retrotran_gag_2"/>
    <property type="match status" value="1"/>
</dbReference>
<evidence type="ECO:0000313" key="2">
    <source>
        <dbReference type="Proteomes" id="UP000801492"/>
    </source>
</evidence>
<organism evidence="1 2">
    <name type="scientific">Ignelater luminosus</name>
    <name type="common">Cucubano</name>
    <name type="synonym">Pyrophorus luminosus</name>
    <dbReference type="NCBI Taxonomy" id="2038154"/>
    <lineage>
        <taxon>Eukaryota</taxon>
        <taxon>Metazoa</taxon>
        <taxon>Ecdysozoa</taxon>
        <taxon>Arthropoda</taxon>
        <taxon>Hexapoda</taxon>
        <taxon>Insecta</taxon>
        <taxon>Pterygota</taxon>
        <taxon>Neoptera</taxon>
        <taxon>Endopterygota</taxon>
        <taxon>Coleoptera</taxon>
        <taxon>Polyphaga</taxon>
        <taxon>Elateriformia</taxon>
        <taxon>Elateroidea</taxon>
        <taxon>Elateridae</taxon>
        <taxon>Agrypninae</taxon>
        <taxon>Pyrophorini</taxon>
        <taxon>Ignelater</taxon>
    </lineage>
</organism>
<evidence type="ECO:0000313" key="1">
    <source>
        <dbReference type="EMBL" id="KAF2904073.1"/>
    </source>
</evidence>
<sequence length="237" mass="27145">MGIGPINHILTFDTAHDMWQKLLTVYDKMSEVSVHMVQVFNYKYEGQGLAAHVSSLEDISNQLKQLGEDMSDRMLITKILMTLPNEFAHFAPAWGSVDKHKQTLNELMSQLLIDEECIKFQDVTDEGGGHLMAPKACASKLLTSKVSAQEIWYRDFEDDGDECCTSCLEEKQHRFLFYNNTTEYNNVGEMYLEDYSMLSAVPLDENLTYDKATTGPDREYWKLAMEEAMKALSDYET</sequence>
<comment type="caution">
    <text evidence="1">The sequence shown here is derived from an EMBL/GenBank/DDBJ whole genome shotgun (WGS) entry which is preliminary data.</text>
</comment>
<name>A0A8K0DDB8_IGNLU</name>